<feature type="region of interest" description="Disordered" evidence="1">
    <location>
        <begin position="1"/>
        <end position="23"/>
    </location>
</feature>
<protein>
    <submittedName>
        <fullName evidence="2">Uncharacterized protein</fullName>
    </submittedName>
</protein>
<reference evidence="2" key="2">
    <citation type="journal article" date="2015" name="Data Brief">
        <title>Shoot transcriptome of the giant reed, Arundo donax.</title>
        <authorList>
            <person name="Barrero R.A."/>
            <person name="Guerrero F.D."/>
            <person name="Moolhuijzen P."/>
            <person name="Goolsby J.A."/>
            <person name="Tidwell J."/>
            <person name="Bellgard S.E."/>
            <person name="Bellgard M.I."/>
        </authorList>
    </citation>
    <scope>NUCLEOTIDE SEQUENCE</scope>
    <source>
        <tissue evidence="2">Shoot tissue taken approximately 20 cm above the soil surface</tissue>
    </source>
</reference>
<dbReference type="EMBL" id="GBRH01198821">
    <property type="protein sequence ID" value="JAD99074.1"/>
    <property type="molecule type" value="Transcribed_RNA"/>
</dbReference>
<reference evidence="2" key="1">
    <citation type="submission" date="2014-09" db="EMBL/GenBank/DDBJ databases">
        <authorList>
            <person name="Magalhaes I.L.F."/>
            <person name="Oliveira U."/>
            <person name="Santos F.R."/>
            <person name="Vidigal T.H.D.A."/>
            <person name="Brescovit A.D."/>
            <person name="Santos A.J."/>
        </authorList>
    </citation>
    <scope>NUCLEOTIDE SEQUENCE</scope>
    <source>
        <tissue evidence="2">Shoot tissue taken approximately 20 cm above the soil surface</tissue>
    </source>
</reference>
<evidence type="ECO:0000313" key="2">
    <source>
        <dbReference type="EMBL" id="JAD99074.1"/>
    </source>
</evidence>
<accession>A0A0A9EE99</accession>
<sequence>MREACFSGKHLRNKLSQTGPESPSYMRERWDDLRIF</sequence>
<evidence type="ECO:0000256" key="1">
    <source>
        <dbReference type="SAM" id="MobiDB-lite"/>
    </source>
</evidence>
<organism evidence="2">
    <name type="scientific">Arundo donax</name>
    <name type="common">Giant reed</name>
    <name type="synonym">Donax arundinaceus</name>
    <dbReference type="NCBI Taxonomy" id="35708"/>
    <lineage>
        <taxon>Eukaryota</taxon>
        <taxon>Viridiplantae</taxon>
        <taxon>Streptophyta</taxon>
        <taxon>Embryophyta</taxon>
        <taxon>Tracheophyta</taxon>
        <taxon>Spermatophyta</taxon>
        <taxon>Magnoliopsida</taxon>
        <taxon>Liliopsida</taxon>
        <taxon>Poales</taxon>
        <taxon>Poaceae</taxon>
        <taxon>PACMAD clade</taxon>
        <taxon>Arundinoideae</taxon>
        <taxon>Arundineae</taxon>
        <taxon>Arundo</taxon>
    </lineage>
</organism>
<dbReference type="AlphaFoldDB" id="A0A0A9EE99"/>
<proteinExistence type="predicted"/>
<name>A0A0A9EE99_ARUDO</name>